<proteinExistence type="predicted"/>
<dbReference type="Proteomes" id="UP001174694">
    <property type="component" value="Unassembled WGS sequence"/>
</dbReference>
<gene>
    <name evidence="2" type="ORF">NKR23_g4146</name>
</gene>
<comment type="caution">
    <text evidence="2">The sequence shown here is derived from an EMBL/GenBank/DDBJ whole genome shotgun (WGS) entry which is preliminary data.</text>
</comment>
<feature type="region of interest" description="Disordered" evidence="1">
    <location>
        <begin position="118"/>
        <end position="243"/>
    </location>
</feature>
<name>A0AA38RKL3_9PEZI</name>
<organism evidence="2 3">
    <name type="scientific">Pleurostoma richardsiae</name>
    <dbReference type="NCBI Taxonomy" id="41990"/>
    <lineage>
        <taxon>Eukaryota</taxon>
        <taxon>Fungi</taxon>
        <taxon>Dikarya</taxon>
        <taxon>Ascomycota</taxon>
        <taxon>Pezizomycotina</taxon>
        <taxon>Sordariomycetes</taxon>
        <taxon>Sordariomycetidae</taxon>
        <taxon>Calosphaeriales</taxon>
        <taxon>Pleurostomataceae</taxon>
        <taxon>Pleurostoma</taxon>
    </lineage>
</organism>
<feature type="compositionally biased region" description="Polar residues" evidence="1">
    <location>
        <begin position="149"/>
        <end position="164"/>
    </location>
</feature>
<sequence>MGSLKRPRNDDSPLAEERMGKRWATDFGADILALYVKSQPQRVRAYVRTLDEGPRRHIARYLLRCIDEYSREEQFCADSLRRAVGADRAEGLVPEGATLVLELVHEILECYREKCGEGKPTEEASADSLPSPCSPTQPRQISAVPREGSVSSKIATSPRASDSAETPAITEPVSPAGSRKADVSAPLRAPNRTPSRKHVVETDPDSVRPRSAGTPSANAMQRRFQRKAQNPLRSDVLERRSRG</sequence>
<evidence type="ECO:0000313" key="3">
    <source>
        <dbReference type="Proteomes" id="UP001174694"/>
    </source>
</evidence>
<evidence type="ECO:0000256" key="1">
    <source>
        <dbReference type="SAM" id="MobiDB-lite"/>
    </source>
</evidence>
<keyword evidence="3" id="KW-1185">Reference proteome</keyword>
<reference evidence="2" key="1">
    <citation type="submission" date="2022-07" db="EMBL/GenBank/DDBJ databases">
        <title>Fungi with potential for degradation of polypropylene.</title>
        <authorList>
            <person name="Gostincar C."/>
        </authorList>
    </citation>
    <scope>NUCLEOTIDE SEQUENCE</scope>
    <source>
        <strain evidence="2">EXF-13308</strain>
    </source>
</reference>
<dbReference type="AlphaFoldDB" id="A0AA38RKL3"/>
<dbReference type="EMBL" id="JANBVO010000009">
    <property type="protein sequence ID" value="KAJ9150021.1"/>
    <property type="molecule type" value="Genomic_DNA"/>
</dbReference>
<feature type="compositionally biased region" description="Basic and acidic residues" evidence="1">
    <location>
        <begin position="198"/>
        <end position="208"/>
    </location>
</feature>
<accession>A0AA38RKL3</accession>
<protein>
    <submittedName>
        <fullName evidence="2">Uncharacterized protein</fullName>
    </submittedName>
</protein>
<evidence type="ECO:0000313" key="2">
    <source>
        <dbReference type="EMBL" id="KAJ9150021.1"/>
    </source>
</evidence>